<organism evidence="1 2">
    <name type="scientific">Kipferlia bialata</name>
    <dbReference type="NCBI Taxonomy" id="797122"/>
    <lineage>
        <taxon>Eukaryota</taxon>
        <taxon>Metamonada</taxon>
        <taxon>Carpediemonas-like organisms</taxon>
        <taxon>Kipferlia</taxon>
    </lineage>
</organism>
<sequence>MLLQELSTVLFAINSTRAALEILAVGLGRLDLAEQRCDSIY</sequence>
<dbReference type="AlphaFoldDB" id="A0A9K3DCJ9"/>
<dbReference type="EMBL" id="BDIP01009291">
    <property type="protein sequence ID" value="GIQ92256.1"/>
    <property type="molecule type" value="Genomic_DNA"/>
</dbReference>
<gene>
    <name evidence="1" type="ORF">KIPB_015921</name>
</gene>
<reference evidence="1 2" key="1">
    <citation type="journal article" date="2018" name="PLoS ONE">
        <title>The draft genome of Kipferlia bialata reveals reductive genome evolution in fornicate parasites.</title>
        <authorList>
            <person name="Tanifuji G."/>
            <person name="Takabayashi S."/>
            <person name="Kume K."/>
            <person name="Takagi M."/>
            <person name="Nakayama T."/>
            <person name="Kamikawa R."/>
            <person name="Inagaki Y."/>
            <person name="Hashimoto T."/>
        </authorList>
    </citation>
    <scope>NUCLEOTIDE SEQUENCE [LARGE SCALE GENOMIC DNA]</scope>
    <source>
        <strain evidence="1">NY0173</strain>
    </source>
</reference>
<proteinExistence type="predicted"/>
<accession>A0A9K3DCJ9</accession>
<evidence type="ECO:0000313" key="2">
    <source>
        <dbReference type="Proteomes" id="UP000265618"/>
    </source>
</evidence>
<evidence type="ECO:0000313" key="1">
    <source>
        <dbReference type="EMBL" id="GIQ92256.1"/>
    </source>
</evidence>
<dbReference type="Proteomes" id="UP000265618">
    <property type="component" value="Unassembled WGS sequence"/>
</dbReference>
<comment type="caution">
    <text evidence="1">The sequence shown here is derived from an EMBL/GenBank/DDBJ whole genome shotgun (WGS) entry which is preliminary data.</text>
</comment>
<feature type="non-terminal residue" evidence="1">
    <location>
        <position position="1"/>
    </location>
</feature>
<protein>
    <submittedName>
        <fullName evidence="1">Uncharacterized protein</fullName>
    </submittedName>
</protein>
<name>A0A9K3DCJ9_9EUKA</name>
<keyword evidence="2" id="KW-1185">Reference proteome</keyword>